<sequence>MSFEIVNESLDKVIDLKLPLKTTAPTFTVVGPTTNVSYTKFAISFIIVLKSSELTANDPSTTKATSSGLDLQSLSSEIEVEYNDESGFTINMNSRIISLLCMYITIVTVSCGYIGSGSGSYGGGGFGGGYPMMSYPTFGGYGKMMGGYGGFGNGNLMGLYGKMGGGYGGYGMGGYGGNFGYGSGGGYGGMGYGNFGYGSGGGYGGMGGGYIGKGMMGGNGGYLRGGGSSW</sequence>
<dbReference type="OMA" id="YTASMKA"/>
<dbReference type="HOGENOM" id="CLU_1205966_0_0_1"/>
<dbReference type="KEGG" id="lgi:LOTGIDRAFT_162914"/>
<reference evidence="1 2" key="1">
    <citation type="journal article" date="2013" name="Nature">
        <title>Insights into bilaterian evolution from three spiralian genomes.</title>
        <authorList>
            <person name="Simakov O."/>
            <person name="Marletaz F."/>
            <person name="Cho S.J."/>
            <person name="Edsinger-Gonzales E."/>
            <person name="Havlak P."/>
            <person name="Hellsten U."/>
            <person name="Kuo D.H."/>
            <person name="Larsson T."/>
            <person name="Lv J."/>
            <person name="Arendt D."/>
            <person name="Savage R."/>
            <person name="Osoegawa K."/>
            <person name="de Jong P."/>
            <person name="Grimwood J."/>
            <person name="Chapman J.A."/>
            <person name="Shapiro H."/>
            <person name="Aerts A."/>
            <person name="Otillar R.P."/>
            <person name="Terry A.Y."/>
            <person name="Boore J.L."/>
            <person name="Grigoriev I.V."/>
            <person name="Lindberg D.R."/>
            <person name="Seaver E.C."/>
            <person name="Weisblat D.A."/>
            <person name="Putnam N.H."/>
            <person name="Rokhsar D.S."/>
        </authorList>
    </citation>
    <scope>NUCLEOTIDE SEQUENCE [LARGE SCALE GENOMIC DNA]</scope>
</reference>
<dbReference type="AlphaFoldDB" id="V4AAY5"/>
<dbReference type="RefSeq" id="XP_009057179.1">
    <property type="nucleotide sequence ID" value="XM_009058931.1"/>
</dbReference>
<dbReference type="CTD" id="20239185"/>
<proteinExistence type="predicted"/>
<accession>V4AAY5</accession>
<evidence type="ECO:0000313" key="2">
    <source>
        <dbReference type="Proteomes" id="UP000030746"/>
    </source>
</evidence>
<evidence type="ECO:0000313" key="1">
    <source>
        <dbReference type="EMBL" id="ESO92260.1"/>
    </source>
</evidence>
<dbReference type="GeneID" id="20239185"/>
<keyword evidence="2" id="KW-1185">Reference proteome</keyword>
<dbReference type="EMBL" id="KB202124">
    <property type="protein sequence ID" value="ESO92260.1"/>
    <property type="molecule type" value="Genomic_DNA"/>
</dbReference>
<protein>
    <submittedName>
        <fullName evidence="1">Uncharacterized protein</fullName>
    </submittedName>
</protein>
<organism evidence="1 2">
    <name type="scientific">Lottia gigantea</name>
    <name type="common">Giant owl limpet</name>
    <dbReference type="NCBI Taxonomy" id="225164"/>
    <lineage>
        <taxon>Eukaryota</taxon>
        <taxon>Metazoa</taxon>
        <taxon>Spiralia</taxon>
        <taxon>Lophotrochozoa</taxon>
        <taxon>Mollusca</taxon>
        <taxon>Gastropoda</taxon>
        <taxon>Patellogastropoda</taxon>
        <taxon>Lottioidea</taxon>
        <taxon>Lottiidae</taxon>
        <taxon>Lottia</taxon>
    </lineage>
</organism>
<gene>
    <name evidence="1" type="ORF">LOTGIDRAFT_162914</name>
</gene>
<dbReference type="Proteomes" id="UP000030746">
    <property type="component" value="Unassembled WGS sequence"/>
</dbReference>
<name>V4AAY5_LOTGI</name>